<keyword evidence="3" id="KW-0812">Transmembrane</keyword>
<reference evidence="5 6" key="1">
    <citation type="submission" date="2016-10" db="EMBL/GenBank/DDBJ databases">
        <title>Arsenicibacter rosenii gen. nov., sp. nov., an efficient arsenic-methylating bacterium isolated from an arsenic-contaminated paddy soil.</title>
        <authorList>
            <person name="Huang K."/>
        </authorList>
    </citation>
    <scope>NUCLEOTIDE SEQUENCE [LARGE SCALE GENOMIC DNA]</scope>
    <source>
        <strain evidence="5 6">SM-1</strain>
    </source>
</reference>
<dbReference type="SUPFAM" id="SSF46894">
    <property type="entry name" value="C-terminal effector domain of the bipartite response regulators"/>
    <property type="match status" value="1"/>
</dbReference>
<keyword evidence="1 2" id="KW-0238">DNA-binding</keyword>
<dbReference type="SMART" id="SM00862">
    <property type="entry name" value="Trans_reg_C"/>
    <property type="match status" value="1"/>
</dbReference>
<proteinExistence type="predicted"/>
<protein>
    <recommendedName>
        <fullName evidence="4">OmpR/PhoB-type domain-containing protein</fullName>
    </recommendedName>
</protein>
<dbReference type="GO" id="GO:0000160">
    <property type="term" value="P:phosphorelay signal transduction system"/>
    <property type="evidence" value="ECO:0007669"/>
    <property type="project" value="InterPro"/>
</dbReference>
<feature type="DNA-binding region" description="OmpR/PhoB-type" evidence="2">
    <location>
        <begin position="211"/>
        <end position="309"/>
    </location>
</feature>
<evidence type="ECO:0000259" key="4">
    <source>
        <dbReference type="PROSITE" id="PS51755"/>
    </source>
</evidence>
<keyword evidence="3" id="KW-0472">Membrane</keyword>
<dbReference type="InterPro" id="IPR016032">
    <property type="entry name" value="Sig_transdc_resp-reg_C-effctor"/>
</dbReference>
<feature type="domain" description="OmpR/PhoB-type" evidence="4">
    <location>
        <begin position="211"/>
        <end position="309"/>
    </location>
</feature>
<dbReference type="GO" id="GO:0003677">
    <property type="term" value="F:DNA binding"/>
    <property type="evidence" value="ECO:0007669"/>
    <property type="project" value="UniProtKB-UniRule"/>
</dbReference>
<evidence type="ECO:0000256" key="2">
    <source>
        <dbReference type="PROSITE-ProRule" id="PRU01091"/>
    </source>
</evidence>
<evidence type="ECO:0000256" key="1">
    <source>
        <dbReference type="ARBA" id="ARBA00023125"/>
    </source>
</evidence>
<dbReference type="InterPro" id="IPR001867">
    <property type="entry name" value="OmpR/PhoB-type_DNA-bd"/>
</dbReference>
<gene>
    <name evidence="5" type="ORF">BLX24_19645</name>
</gene>
<keyword evidence="3" id="KW-1133">Transmembrane helix</keyword>
<comment type="caution">
    <text evidence="5">The sequence shown here is derived from an EMBL/GenBank/DDBJ whole genome shotgun (WGS) entry which is preliminary data.</text>
</comment>
<name>A0A1S2VGW6_9BACT</name>
<dbReference type="InterPro" id="IPR036388">
    <property type="entry name" value="WH-like_DNA-bd_sf"/>
</dbReference>
<dbReference type="PROSITE" id="PS51755">
    <property type="entry name" value="OMPR_PHOB"/>
    <property type="match status" value="1"/>
</dbReference>
<evidence type="ECO:0000313" key="6">
    <source>
        <dbReference type="Proteomes" id="UP000181790"/>
    </source>
</evidence>
<evidence type="ECO:0000256" key="3">
    <source>
        <dbReference type="SAM" id="Phobius"/>
    </source>
</evidence>
<dbReference type="Gene3D" id="1.10.10.10">
    <property type="entry name" value="Winged helix-like DNA-binding domain superfamily/Winged helix DNA-binding domain"/>
    <property type="match status" value="1"/>
</dbReference>
<dbReference type="RefSeq" id="WP_071504906.1">
    <property type="nucleotide sequence ID" value="NZ_MORL01000012.1"/>
</dbReference>
<dbReference type="AlphaFoldDB" id="A0A1S2VGW6"/>
<dbReference type="Pfam" id="PF00486">
    <property type="entry name" value="Trans_reg_C"/>
    <property type="match status" value="1"/>
</dbReference>
<feature type="transmembrane region" description="Helical" evidence="3">
    <location>
        <begin position="12"/>
        <end position="30"/>
    </location>
</feature>
<dbReference type="CDD" id="cd00383">
    <property type="entry name" value="trans_reg_C"/>
    <property type="match status" value="1"/>
</dbReference>
<feature type="transmembrane region" description="Helical" evidence="3">
    <location>
        <begin position="168"/>
        <end position="186"/>
    </location>
</feature>
<accession>A0A1S2VGW6</accession>
<dbReference type="GO" id="GO:0006355">
    <property type="term" value="P:regulation of DNA-templated transcription"/>
    <property type="evidence" value="ECO:0007669"/>
    <property type="project" value="InterPro"/>
</dbReference>
<dbReference type="OrthoDB" id="7556122at2"/>
<sequence>MSISIFSTYRNTLLIIVIFIIGGLFVQFSGSGISMPVTEQQAFAQQVNLAMRRTAHQLLTMAGDKTTRIEAVKQLDKETFQLRMIRNFNYDKLPAILSESLKQHNITSDYDVAVFDCKLGELQLGYSIRDLDPDAAVPCGGRSQEAGCYVVQVRFRPVDAPDTPSNNGVLVGLAGVVVALVLVVYARKKPVEPLTNTLPETEPKKSAAPEEPQWQLFGESRLHVQNPILVAGDNQYELTYREAKLLRLFVAHPQQVLDRELILKAVWQDEGVVVGRSIDVFVSRLRKLLQGDPTLRIAAVHGIGYRLEIRKPEDYPDGDLSNFTA</sequence>
<dbReference type="EMBL" id="MORL01000012">
    <property type="protein sequence ID" value="OIN57446.1"/>
    <property type="molecule type" value="Genomic_DNA"/>
</dbReference>
<dbReference type="Proteomes" id="UP000181790">
    <property type="component" value="Unassembled WGS sequence"/>
</dbReference>
<keyword evidence="6" id="KW-1185">Reference proteome</keyword>
<evidence type="ECO:0000313" key="5">
    <source>
        <dbReference type="EMBL" id="OIN57446.1"/>
    </source>
</evidence>
<organism evidence="5 6">
    <name type="scientific">Arsenicibacter rosenii</name>
    <dbReference type="NCBI Taxonomy" id="1750698"/>
    <lineage>
        <taxon>Bacteria</taxon>
        <taxon>Pseudomonadati</taxon>
        <taxon>Bacteroidota</taxon>
        <taxon>Cytophagia</taxon>
        <taxon>Cytophagales</taxon>
        <taxon>Spirosomataceae</taxon>
        <taxon>Arsenicibacter</taxon>
    </lineage>
</organism>